<dbReference type="STRING" id="879243.Poras_0378"/>
<dbReference type="KEGG" id="pah:Poras_0378"/>
<dbReference type="InterPro" id="IPR031158">
    <property type="entry name" value="GH10_AS"/>
</dbReference>
<evidence type="ECO:0000313" key="6">
    <source>
        <dbReference type="Proteomes" id="UP000006545"/>
    </source>
</evidence>
<feature type="chain" id="PRO_5003311780" evidence="4">
    <location>
        <begin position="21"/>
        <end position="346"/>
    </location>
</feature>
<keyword evidence="1" id="KW-0433">Leucine-rich repeat</keyword>
<dbReference type="HOGENOM" id="CLU_801333_0_0_10"/>
<accession>F4KMT1</accession>
<evidence type="ECO:0000256" key="4">
    <source>
        <dbReference type="SAM" id="SignalP"/>
    </source>
</evidence>
<gene>
    <name evidence="5" type="ordered locus">Poras_0378</name>
</gene>
<dbReference type="PROSITE" id="PS00591">
    <property type="entry name" value="GH10_1"/>
    <property type="match status" value="1"/>
</dbReference>
<keyword evidence="6" id="KW-1185">Reference proteome</keyword>
<organism evidence="5 6">
    <name type="scientific">Porphyromonas asaccharolytica (strain ATCC 25260 / DSM 20707 / BCRC 10618 / CCUG 7834 / JCM 6326 / LMG 13178 / VPI 4198 / B440)</name>
    <name type="common">Bacteroides asaccharolyticus</name>
    <dbReference type="NCBI Taxonomy" id="879243"/>
    <lineage>
        <taxon>Bacteria</taxon>
        <taxon>Pseudomonadati</taxon>
        <taxon>Bacteroidota</taxon>
        <taxon>Bacteroidia</taxon>
        <taxon>Bacteroidales</taxon>
        <taxon>Porphyromonadaceae</taxon>
        <taxon>Porphyromonas</taxon>
    </lineage>
</organism>
<dbReference type="Proteomes" id="UP000006545">
    <property type="component" value="Chromosome"/>
</dbReference>
<keyword evidence="4" id="KW-0732">Signal</keyword>
<dbReference type="InterPro" id="IPR052574">
    <property type="entry name" value="CDIRP"/>
</dbReference>
<evidence type="ECO:0000256" key="1">
    <source>
        <dbReference type="ARBA" id="ARBA00022614"/>
    </source>
</evidence>
<dbReference type="SUPFAM" id="SSF52058">
    <property type="entry name" value="L domain-like"/>
    <property type="match status" value="1"/>
</dbReference>
<dbReference type="AlphaFoldDB" id="F4KMT1"/>
<protein>
    <submittedName>
        <fullName evidence="5">Uncharacterized protein</fullName>
    </submittedName>
</protein>
<dbReference type="PANTHER" id="PTHR47566">
    <property type="match status" value="1"/>
</dbReference>
<keyword evidence="2" id="KW-0677">Repeat</keyword>
<reference evidence="6" key="1">
    <citation type="submission" date="2011-04" db="EMBL/GenBank/DDBJ databases">
        <title>The complete genome of Porphyromonas asaccharolytica DSM 20707.</title>
        <authorList>
            <person name="Lucas S."/>
            <person name="Han J."/>
            <person name="Lapidus A."/>
            <person name="Bruce D."/>
            <person name="Goodwin L."/>
            <person name="Pitluck S."/>
            <person name="Peters L."/>
            <person name="Kyrpides N."/>
            <person name="Mavromatis K."/>
            <person name="Ivanova N."/>
            <person name="Ovchinnikova G."/>
            <person name="Pagani I."/>
            <person name="Lu M."/>
            <person name="Detter J.C."/>
            <person name="Tapia R."/>
            <person name="Han C."/>
            <person name="Land M."/>
            <person name="Hauser L."/>
            <person name="Markowitz V."/>
            <person name="Cheng J.-F."/>
            <person name="Hugenholtz P."/>
            <person name="Woyke T."/>
            <person name="Wu D."/>
            <person name="Gronow S."/>
            <person name="Wellnitz S."/>
            <person name="Brambilla E."/>
            <person name="Klenk H.-P."/>
            <person name="Eisen J.A."/>
        </authorList>
    </citation>
    <scope>NUCLEOTIDE SEQUENCE [LARGE SCALE GENOMIC DNA]</scope>
    <source>
        <strain evidence="6">ATCC 25260 / DSM 20707 / VPI 4198</strain>
    </source>
</reference>
<proteinExistence type="predicted"/>
<dbReference type="GO" id="GO:0035591">
    <property type="term" value="F:signaling adaptor activity"/>
    <property type="evidence" value="ECO:0007669"/>
    <property type="project" value="TreeGrafter"/>
</dbReference>
<feature type="active site" description="Nucleophile" evidence="3">
    <location>
        <position position="133"/>
    </location>
</feature>
<dbReference type="eggNOG" id="COG4886">
    <property type="taxonomic scope" value="Bacteria"/>
</dbReference>
<evidence type="ECO:0000313" key="5">
    <source>
        <dbReference type="EMBL" id="AEE12332.1"/>
    </source>
</evidence>
<evidence type="ECO:0000256" key="3">
    <source>
        <dbReference type="PROSITE-ProRule" id="PRU10061"/>
    </source>
</evidence>
<dbReference type="InterPro" id="IPR032675">
    <property type="entry name" value="LRR_dom_sf"/>
</dbReference>
<evidence type="ECO:0000256" key="2">
    <source>
        <dbReference type="ARBA" id="ARBA00022737"/>
    </source>
</evidence>
<dbReference type="EMBL" id="CP002689">
    <property type="protein sequence ID" value="AEE12332.1"/>
    <property type="molecule type" value="Genomic_DNA"/>
</dbReference>
<feature type="signal peptide" evidence="4">
    <location>
        <begin position="1"/>
        <end position="20"/>
    </location>
</feature>
<dbReference type="PANTHER" id="PTHR47566:SF1">
    <property type="entry name" value="PROTEIN NUD1"/>
    <property type="match status" value="1"/>
</dbReference>
<sequence length="346" mass="37645">MKRLPLLLSTFLLCSALSGAAQTQTAPYAGNAQIVIATDAAVGDKLKVLIESPAGAENVWIDLNNNGVCDPGERYEYVQYRYNSFTISSREQITIHGEISYLDLSSNKLTKLDLTAASKALAALYAHHNQITELDIAGMSSLNLLSLDFNQLTQLDVSSNEKLLMLSATDNALESVTLPSGTSALINRVYLYNNRLSSETIHKLIERLPQRQVTNKARIYLLDSTSPTEQNKCAPEDVALANQRAWDIYDWLGGENEGRNPYAGSHVGTTPTYSSVAPRPHIVVTEQGIELSELAPGIHIELCSMSGISVASAESDGTGYAEIPTSLLPQGVYLLLSADWCERLLL</sequence>
<dbReference type="Gene3D" id="3.80.10.10">
    <property type="entry name" value="Ribonuclease Inhibitor"/>
    <property type="match status" value="1"/>
</dbReference>
<name>F4KMT1_PORAD</name>